<evidence type="ECO:0000259" key="1">
    <source>
        <dbReference type="Pfam" id="PF08242"/>
    </source>
</evidence>
<comment type="caution">
    <text evidence="2">The sequence shown here is derived from an EMBL/GenBank/DDBJ whole genome shotgun (WGS) entry which is preliminary data.</text>
</comment>
<dbReference type="InterPro" id="IPR013217">
    <property type="entry name" value="Methyltransf_12"/>
</dbReference>
<gene>
    <name evidence="2" type="ORF">DL546_002812</name>
</gene>
<evidence type="ECO:0000313" key="3">
    <source>
        <dbReference type="Proteomes" id="UP000275385"/>
    </source>
</evidence>
<dbReference type="InterPro" id="IPR029063">
    <property type="entry name" value="SAM-dependent_MTases_sf"/>
</dbReference>
<reference evidence="2 3" key="1">
    <citation type="submission" date="2018-08" db="EMBL/GenBank/DDBJ databases">
        <title>Draft genome of the lignicolous fungus Coniochaeta pulveracea.</title>
        <authorList>
            <person name="Borstlap C.J."/>
            <person name="De Witt R.N."/>
            <person name="Botha A."/>
            <person name="Volschenk H."/>
        </authorList>
    </citation>
    <scope>NUCLEOTIDE SEQUENCE [LARGE SCALE GENOMIC DNA]</scope>
    <source>
        <strain evidence="2 3">CAB683</strain>
    </source>
</reference>
<dbReference type="EMBL" id="QVQW01000074">
    <property type="protein sequence ID" value="RKU41460.1"/>
    <property type="molecule type" value="Genomic_DNA"/>
</dbReference>
<dbReference type="SUPFAM" id="SSF53335">
    <property type="entry name" value="S-adenosyl-L-methionine-dependent methyltransferases"/>
    <property type="match status" value="1"/>
</dbReference>
<sequence>MAEPQPIPFATSTPIADTMSGAAVYGPIFIRFFYDTFVLGFSFTYVWRCPIQKLSAFFTSNVTGAAISRGKGTEKQPFRLLDIGVGTGYHMQHSAIPEDAHVDLVDLRDVALGAACRRLKKSHPTVTMQASLGDFLEEDENSGMAITPTRFPGRFDAISCMLLLHCVPGPPSRKAGSLQRLAPLLNPEGVLFGATILGKGVNHSLLARVFMAWYNRTRKFSNEEDDVERLLEPLRRTFANIRTELVGDVLLFELREPRC</sequence>
<dbReference type="AlphaFoldDB" id="A0A420Y121"/>
<accession>A0A420Y121</accession>
<organism evidence="2 3">
    <name type="scientific">Coniochaeta pulveracea</name>
    <dbReference type="NCBI Taxonomy" id="177199"/>
    <lineage>
        <taxon>Eukaryota</taxon>
        <taxon>Fungi</taxon>
        <taxon>Dikarya</taxon>
        <taxon>Ascomycota</taxon>
        <taxon>Pezizomycotina</taxon>
        <taxon>Sordariomycetes</taxon>
        <taxon>Sordariomycetidae</taxon>
        <taxon>Coniochaetales</taxon>
        <taxon>Coniochaetaceae</taxon>
        <taxon>Coniochaeta</taxon>
    </lineage>
</organism>
<dbReference type="STRING" id="177199.A0A420Y121"/>
<dbReference type="Proteomes" id="UP000275385">
    <property type="component" value="Unassembled WGS sequence"/>
</dbReference>
<dbReference type="Gene3D" id="3.40.50.150">
    <property type="entry name" value="Vaccinia Virus protein VP39"/>
    <property type="match status" value="1"/>
</dbReference>
<dbReference type="Pfam" id="PF08242">
    <property type="entry name" value="Methyltransf_12"/>
    <property type="match status" value="1"/>
</dbReference>
<feature type="domain" description="Methyltransferase type 12" evidence="1">
    <location>
        <begin position="81"/>
        <end position="191"/>
    </location>
</feature>
<dbReference type="CDD" id="cd02440">
    <property type="entry name" value="AdoMet_MTases"/>
    <property type="match status" value="1"/>
</dbReference>
<proteinExistence type="predicted"/>
<evidence type="ECO:0000313" key="2">
    <source>
        <dbReference type="EMBL" id="RKU41460.1"/>
    </source>
</evidence>
<keyword evidence="3" id="KW-1185">Reference proteome</keyword>
<name>A0A420Y121_9PEZI</name>
<dbReference type="OrthoDB" id="10061782at2759"/>
<protein>
    <recommendedName>
        <fullName evidence="1">Methyltransferase type 12 domain-containing protein</fullName>
    </recommendedName>
</protein>